<sequence>MTGRLKLTLADYLNLLRQTVHRKPSFQTASIPLPLLRPMLPLANLLSDGFLSPDSITLLQQGSCADTAAFAALLEREPLGAGEFYRLD</sequence>
<comment type="caution">
    <text evidence="1">The sequence shown here is derived from an EMBL/GenBank/DDBJ whole genome shotgun (WGS) entry which is preliminary data.</text>
</comment>
<gene>
    <name evidence="1" type="ORF">NEIELOOT_02031</name>
</gene>
<accession>D4DSI6</accession>
<dbReference type="STRING" id="546263.NELON_08560"/>
<organism evidence="1 2">
    <name type="scientific">Neisseria elongata subsp. glycolytica ATCC 29315</name>
    <dbReference type="NCBI Taxonomy" id="546263"/>
    <lineage>
        <taxon>Bacteria</taxon>
        <taxon>Pseudomonadati</taxon>
        <taxon>Pseudomonadota</taxon>
        <taxon>Betaproteobacteria</taxon>
        <taxon>Neisseriales</taxon>
        <taxon>Neisseriaceae</taxon>
        <taxon>Neisseria</taxon>
    </lineage>
</organism>
<reference evidence="1 2" key="1">
    <citation type="submission" date="2010-02" db="EMBL/GenBank/DDBJ databases">
        <authorList>
            <person name="Weinstock G."/>
            <person name="Sodergren E."/>
            <person name="Clifton S."/>
            <person name="Fulton L."/>
            <person name="Fulton B."/>
            <person name="Courtney L."/>
            <person name="Fronick C."/>
            <person name="Harrison M."/>
            <person name="Strong C."/>
            <person name="Farmer C."/>
            <person name="Delahaunty K."/>
            <person name="Markovic C."/>
            <person name="Hall O."/>
            <person name="Minx P."/>
            <person name="Tomlinson C."/>
            <person name="Mitreva M."/>
            <person name="Nelson J."/>
            <person name="Hou S."/>
            <person name="Wollam A."/>
            <person name="Pepin K.H."/>
            <person name="Johnson M."/>
            <person name="Bhonagiri V."/>
            <person name="Zhang X."/>
            <person name="Suruliraj S."/>
            <person name="Warren W."/>
            <person name="Chinwalla A."/>
            <person name="Mardis E.R."/>
            <person name="Wilson R.K."/>
        </authorList>
    </citation>
    <scope>NUCLEOTIDE SEQUENCE [LARGE SCALE GENOMIC DNA]</scope>
    <source>
        <strain evidence="1 2">ATCC 29315</strain>
    </source>
</reference>
<name>D4DSI6_NEIEG</name>
<protein>
    <submittedName>
        <fullName evidence="1">Uncharacterized protein</fullName>
    </submittedName>
</protein>
<dbReference type="Proteomes" id="UP000005536">
    <property type="component" value="Unassembled WGS sequence"/>
</dbReference>
<proteinExistence type="predicted"/>
<dbReference type="AlphaFoldDB" id="D4DSI6"/>
<evidence type="ECO:0000313" key="2">
    <source>
        <dbReference type="Proteomes" id="UP000005536"/>
    </source>
</evidence>
<dbReference type="EMBL" id="ADBF01000225">
    <property type="protein sequence ID" value="EFE49210.1"/>
    <property type="molecule type" value="Genomic_DNA"/>
</dbReference>
<evidence type="ECO:0000313" key="1">
    <source>
        <dbReference type="EMBL" id="EFE49210.1"/>
    </source>
</evidence>